<evidence type="ECO:0000313" key="4">
    <source>
        <dbReference type="EMBL" id="VFK22009.1"/>
    </source>
</evidence>
<dbReference type="EMBL" id="CAADFL010000833">
    <property type="protein sequence ID" value="VFK22009.1"/>
    <property type="molecule type" value="Genomic_DNA"/>
</dbReference>
<evidence type="ECO:0008006" key="5">
    <source>
        <dbReference type="Google" id="ProtNLM"/>
    </source>
</evidence>
<evidence type="ECO:0000313" key="2">
    <source>
        <dbReference type="EMBL" id="VFJ74997.1"/>
    </source>
</evidence>
<proteinExistence type="predicted"/>
<reference evidence="2" key="1">
    <citation type="submission" date="2019-02" db="EMBL/GenBank/DDBJ databases">
        <authorList>
            <person name="Gruber-Vodicka R. H."/>
            <person name="Seah K. B. B."/>
        </authorList>
    </citation>
    <scope>NUCLEOTIDE SEQUENCE</scope>
    <source>
        <strain evidence="2">BECK_BZ163</strain>
        <strain evidence="4">BECK_BZ164</strain>
        <strain evidence="3">BECK_BZ165</strain>
    </source>
</reference>
<accession>A0A450TYZ4</accession>
<evidence type="ECO:0000313" key="3">
    <source>
        <dbReference type="EMBL" id="VFJ75196.1"/>
    </source>
</evidence>
<dbReference type="SUPFAM" id="SSF48695">
    <property type="entry name" value="Multiheme cytochromes"/>
    <property type="match status" value="1"/>
</dbReference>
<evidence type="ECO:0000256" key="1">
    <source>
        <dbReference type="SAM" id="SignalP"/>
    </source>
</evidence>
<feature type="signal peptide" evidence="1">
    <location>
        <begin position="1"/>
        <end position="20"/>
    </location>
</feature>
<keyword evidence="1" id="KW-0732">Signal</keyword>
<name>A0A450TYZ4_9GAMM</name>
<dbReference type="EMBL" id="CAADFA010000828">
    <property type="protein sequence ID" value="VFJ75196.1"/>
    <property type="molecule type" value="Genomic_DNA"/>
</dbReference>
<protein>
    <recommendedName>
        <fullName evidence="5">Cytochrome c7-like domain-containing protein</fullName>
    </recommendedName>
</protein>
<feature type="chain" id="PRO_5036113402" description="Cytochrome c7-like domain-containing protein" evidence="1">
    <location>
        <begin position="21"/>
        <end position="202"/>
    </location>
</feature>
<dbReference type="AlphaFoldDB" id="A0A450TYZ4"/>
<dbReference type="InterPro" id="IPR036280">
    <property type="entry name" value="Multihaem_cyt_sf"/>
</dbReference>
<organism evidence="2">
    <name type="scientific">Candidatus Kentrum sp. FM</name>
    <dbReference type="NCBI Taxonomy" id="2126340"/>
    <lineage>
        <taxon>Bacteria</taxon>
        <taxon>Pseudomonadati</taxon>
        <taxon>Pseudomonadota</taxon>
        <taxon>Gammaproteobacteria</taxon>
        <taxon>Candidatus Kentrum</taxon>
    </lineage>
</organism>
<gene>
    <name evidence="2" type="ORF">BECKFM1743A_GA0114220_108072</name>
    <name evidence="4" type="ORF">BECKFM1743B_GA0114221_108332</name>
    <name evidence="3" type="ORF">BECKFM1743C_GA0114222_108282</name>
</gene>
<dbReference type="EMBL" id="CAADEZ010000807">
    <property type="protein sequence ID" value="VFJ74997.1"/>
    <property type="molecule type" value="Genomic_DNA"/>
</dbReference>
<sequence length="202" mass="22893">MVGKLPFAALVLFMSVTVLAAEPSSVDTAGRATSGMVSADSDVERFRGYVGVPDFEAVSRKKQLRLYPCVNCHRFLPVNATPRKLITASPHPSTLQHGKGRLWCPECHHMQNKDFLHTVADGEIDFDQEHLVCGQCHYSHHKDWYFGVHGKRLGNWRGKRKMVLCSHCHNPHKPVIEPRKPREMPSVRIGLEPMRRPAATRR</sequence>